<feature type="compositionally biased region" description="Polar residues" evidence="4">
    <location>
        <begin position="140"/>
        <end position="155"/>
    </location>
</feature>
<dbReference type="Gene3D" id="1.20.58.300">
    <property type="entry name" value="FlgN-like"/>
    <property type="match status" value="1"/>
</dbReference>
<evidence type="ECO:0000313" key="6">
    <source>
        <dbReference type="Proteomes" id="UP000032749"/>
    </source>
</evidence>
<accession>R4YL79</accession>
<reference evidence="5 6" key="1">
    <citation type="journal article" date="2013" name="Nat. Commun.">
        <title>Genome sequence and functional genomic analysis of the oil-degrading bacterium Oleispira antarctica.</title>
        <authorList>
            <person name="Kube M."/>
            <person name="Chernikova T.N."/>
            <person name="Al-Ramahi Y."/>
            <person name="Beloqui A."/>
            <person name="Lopez-Cortez N."/>
            <person name="Guazzaroni M.E."/>
            <person name="Heipieper H.J."/>
            <person name="Klages S."/>
            <person name="Kotsyurbenko O.R."/>
            <person name="Langer I."/>
            <person name="Nechitaylo T.Y."/>
            <person name="Lunsdorf H."/>
            <person name="Fernandez M."/>
            <person name="Juarez S."/>
            <person name="Ciordia S."/>
            <person name="Singer A."/>
            <person name="Kagan O."/>
            <person name="Egorova O."/>
            <person name="Petit P.A."/>
            <person name="Stogios P."/>
            <person name="Kim Y."/>
            <person name="Tchigvintsev A."/>
            <person name="Flick R."/>
            <person name="Denaro R."/>
            <person name="Genovese M."/>
            <person name="Albar J.P."/>
            <person name="Reva O.N."/>
            <person name="Martinez-Gomariz M."/>
            <person name="Tran H."/>
            <person name="Ferrer M."/>
            <person name="Savchenko A."/>
            <person name="Yakunin A.F."/>
            <person name="Yakimov M.M."/>
            <person name="Golyshina O.V."/>
            <person name="Reinhardt R."/>
            <person name="Golyshin P.N."/>
        </authorList>
    </citation>
    <scope>NUCLEOTIDE SEQUENCE [LARGE SCALE GENOMIC DNA]</scope>
</reference>
<evidence type="ECO:0000256" key="4">
    <source>
        <dbReference type="SAM" id="MobiDB-lite"/>
    </source>
</evidence>
<gene>
    <name evidence="5" type="ORF">OLEAN_C11860</name>
</gene>
<dbReference type="SUPFAM" id="SSF140566">
    <property type="entry name" value="FlgN-like"/>
    <property type="match status" value="1"/>
</dbReference>
<dbReference type="HOGENOM" id="CLU_1642012_0_0_6"/>
<keyword evidence="6" id="KW-1185">Reference proteome</keyword>
<comment type="similarity">
    <text evidence="2">Belongs to the FlgN family.</text>
</comment>
<keyword evidence="5" id="KW-0969">Cilium</keyword>
<dbReference type="KEGG" id="oai:OLEAN_C11860"/>
<keyword evidence="3" id="KW-1005">Bacterial flagellum biogenesis</keyword>
<comment type="function">
    <text evidence="1">Required for the efficient initiation of filament assembly.</text>
</comment>
<keyword evidence="5" id="KW-0966">Cell projection</keyword>
<dbReference type="AlphaFoldDB" id="R4YL79"/>
<name>R4YL79_OLEAN</name>
<dbReference type="EMBL" id="FO203512">
    <property type="protein sequence ID" value="CCK75362.1"/>
    <property type="molecule type" value="Genomic_DNA"/>
</dbReference>
<evidence type="ECO:0000313" key="5">
    <source>
        <dbReference type="EMBL" id="CCK75362.1"/>
    </source>
</evidence>
<sequence length="161" mass="18594">MANLHQIFYQQLSQELELASTLHRLLCDERDLLDPPNIEALSELQEIKQQQLADLKALSQIRCTWLEKHHIPLDKHCFQHPLLQSAKQEDNELLAALWQQLADQFKENRRLTDILSIIVLNARKRTQSLMKILRGQKNTPNLYTKSGQTQKSSTGLGYAKA</sequence>
<proteinExistence type="inferred from homology"/>
<dbReference type="InterPro" id="IPR007809">
    <property type="entry name" value="FlgN-like"/>
</dbReference>
<dbReference type="InterPro" id="IPR036679">
    <property type="entry name" value="FlgN-like_sf"/>
</dbReference>
<evidence type="ECO:0000256" key="1">
    <source>
        <dbReference type="ARBA" id="ARBA00002397"/>
    </source>
</evidence>
<protein>
    <submittedName>
        <fullName evidence="5">Putative flagellar synthesis protein</fullName>
    </submittedName>
</protein>
<dbReference type="STRING" id="698738.OLEAN_C11860"/>
<dbReference type="GO" id="GO:0044780">
    <property type="term" value="P:bacterial-type flagellum assembly"/>
    <property type="evidence" value="ECO:0007669"/>
    <property type="project" value="InterPro"/>
</dbReference>
<keyword evidence="5" id="KW-0282">Flagellum</keyword>
<feature type="region of interest" description="Disordered" evidence="4">
    <location>
        <begin position="140"/>
        <end position="161"/>
    </location>
</feature>
<evidence type="ECO:0000256" key="3">
    <source>
        <dbReference type="ARBA" id="ARBA00022795"/>
    </source>
</evidence>
<dbReference type="Pfam" id="PF05130">
    <property type="entry name" value="FlgN"/>
    <property type="match status" value="1"/>
</dbReference>
<evidence type="ECO:0000256" key="2">
    <source>
        <dbReference type="ARBA" id="ARBA00007703"/>
    </source>
</evidence>
<organism evidence="5 6">
    <name type="scientific">Oleispira antarctica RB-8</name>
    <dbReference type="NCBI Taxonomy" id="698738"/>
    <lineage>
        <taxon>Bacteria</taxon>
        <taxon>Pseudomonadati</taxon>
        <taxon>Pseudomonadota</taxon>
        <taxon>Gammaproteobacteria</taxon>
        <taxon>Oceanospirillales</taxon>
        <taxon>Oceanospirillaceae</taxon>
        <taxon>Oleispira</taxon>
    </lineage>
</organism>
<dbReference type="Proteomes" id="UP000032749">
    <property type="component" value="Chromosome"/>
</dbReference>